<evidence type="ECO:0000313" key="2">
    <source>
        <dbReference type="EMBL" id="ONF94975.1"/>
    </source>
</evidence>
<dbReference type="RefSeq" id="WP_158049733.1">
    <property type="nucleotide sequence ID" value="NZ_MPSB01000020.1"/>
</dbReference>
<dbReference type="OrthoDB" id="7558887at2"/>
<keyword evidence="1" id="KW-0472">Membrane</keyword>
<comment type="caution">
    <text evidence="2">The sequence shown here is derived from an EMBL/GenBank/DDBJ whole genome shotgun (WGS) entry which is preliminary data.</text>
</comment>
<dbReference type="Pfam" id="PF14014">
    <property type="entry name" value="DUF4230"/>
    <property type="match status" value="1"/>
</dbReference>
<keyword evidence="3" id="KW-1185">Reference proteome</keyword>
<name>A0A1V2ER74_9SPHN</name>
<dbReference type="Proteomes" id="UP000188729">
    <property type="component" value="Unassembled WGS sequence"/>
</dbReference>
<dbReference type="EMBL" id="MPSB01000020">
    <property type="protein sequence ID" value="ONF94975.1"/>
    <property type="molecule type" value="Genomic_DNA"/>
</dbReference>
<evidence type="ECO:0008006" key="4">
    <source>
        <dbReference type="Google" id="ProtNLM"/>
    </source>
</evidence>
<proteinExistence type="predicted"/>
<accession>A0A1V2ER74</accession>
<protein>
    <recommendedName>
        <fullName evidence="4">DUF4230 domain-containing protein</fullName>
    </recommendedName>
</protein>
<dbReference type="InterPro" id="IPR025324">
    <property type="entry name" value="DUF4230"/>
</dbReference>
<dbReference type="STRING" id="1915074.SPHI_28670"/>
<feature type="transmembrane region" description="Helical" evidence="1">
    <location>
        <begin position="12"/>
        <end position="34"/>
    </location>
</feature>
<organism evidence="2 3">
    <name type="scientific">Sphingomonas jeddahensis</name>
    <dbReference type="NCBI Taxonomy" id="1915074"/>
    <lineage>
        <taxon>Bacteria</taxon>
        <taxon>Pseudomonadati</taxon>
        <taxon>Pseudomonadota</taxon>
        <taxon>Alphaproteobacteria</taxon>
        <taxon>Sphingomonadales</taxon>
        <taxon>Sphingomonadaceae</taxon>
        <taxon>Sphingomonas</taxon>
    </lineage>
</organism>
<sequence length="240" mass="25900">MNRNGTLKNAVLLVTVIVGLALTVAIGVATYLGYRYVTEEKLVSTDKDGVATAQVVAATLYGRSDLRVSRLSGVVQGTARSSRLWGWLNASQVVKAPFEVSYFVNLSRLGASDFRLSEDGRRIEITVPDVAIDRPNVDLARASLNNVAGVFVTRNAMVEMGAKVAASAQRTAAERAGSAENRAKAREYGREAIARLFTGALRAARVDVDVTVRFEGEARPADGERWDVSRSLEEVLAKAK</sequence>
<keyword evidence="1" id="KW-1133">Transmembrane helix</keyword>
<keyword evidence="1" id="KW-0812">Transmembrane</keyword>
<gene>
    <name evidence="2" type="ORF">SPHI_28670</name>
</gene>
<reference evidence="2 3" key="1">
    <citation type="submission" date="2016-11" db="EMBL/GenBank/DDBJ databases">
        <title>Genome sequence of Sphingomonas jeddahensis G39.</title>
        <authorList>
            <person name="Poehlein A."/>
            <person name="Wuebbeler J.H."/>
            <person name="Steinbuechel A."/>
            <person name="Daniel R."/>
        </authorList>
    </citation>
    <scope>NUCLEOTIDE SEQUENCE [LARGE SCALE GENOMIC DNA]</scope>
    <source>
        <strain evidence="2 3">G39</strain>
    </source>
</reference>
<evidence type="ECO:0000256" key="1">
    <source>
        <dbReference type="SAM" id="Phobius"/>
    </source>
</evidence>
<dbReference type="AlphaFoldDB" id="A0A1V2ER74"/>
<evidence type="ECO:0000313" key="3">
    <source>
        <dbReference type="Proteomes" id="UP000188729"/>
    </source>
</evidence>